<evidence type="ECO:0000313" key="2">
    <source>
        <dbReference type="EMBL" id="SVB46238.1"/>
    </source>
</evidence>
<keyword evidence="1" id="KW-0812">Transmembrane</keyword>
<dbReference type="AlphaFoldDB" id="A0A382E6B4"/>
<dbReference type="EMBL" id="UINC01042934">
    <property type="protein sequence ID" value="SVB46238.1"/>
    <property type="molecule type" value="Genomic_DNA"/>
</dbReference>
<keyword evidence="1" id="KW-0472">Membrane</keyword>
<gene>
    <name evidence="2" type="ORF">METZ01_LOCUS199092</name>
</gene>
<feature type="transmembrane region" description="Helical" evidence="1">
    <location>
        <begin position="16"/>
        <end position="41"/>
    </location>
</feature>
<protein>
    <submittedName>
        <fullName evidence="2">Uncharacterized protein</fullName>
    </submittedName>
</protein>
<sequence>MVLVPKKSIGTKKLVLLWKCITMIIRINNPIVLGVILLYLLPSDLKENKKENAHLK</sequence>
<keyword evidence="1" id="KW-1133">Transmembrane helix</keyword>
<reference evidence="2" key="1">
    <citation type="submission" date="2018-05" db="EMBL/GenBank/DDBJ databases">
        <authorList>
            <person name="Lanie J.A."/>
            <person name="Ng W.-L."/>
            <person name="Kazmierczak K.M."/>
            <person name="Andrzejewski T.M."/>
            <person name="Davidsen T.M."/>
            <person name="Wayne K.J."/>
            <person name="Tettelin H."/>
            <person name="Glass J.I."/>
            <person name="Rusch D."/>
            <person name="Podicherti R."/>
            <person name="Tsui H.-C.T."/>
            <person name="Winkler M.E."/>
        </authorList>
    </citation>
    <scope>NUCLEOTIDE SEQUENCE</scope>
</reference>
<organism evidence="2">
    <name type="scientific">marine metagenome</name>
    <dbReference type="NCBI Taxonomy" id="408172"/>
    <lineage>
        <taxon>unclassified sequences</taxon>
        <taxon>metagenomes</taxon>
        <taxon>ecological metagenomes</taxon>
    </lineage>
</organism>
<evidence type="ECO:0000256" key="1">
    <source>
        <dbReference type="SAM" id="Phobius"/>
    </source>
</evidence>
<proteinExistence type="predicted"/>
<name>A0A382E6B4_9ZZZZ</name>
<accession>A0A382E6B4</accession>